<dbReference type="Proteomes" id="UP000664545">
    <property type="component" value="Unassembled WGS sequence"/>
</dbReference>
<organism evidence="2 3">
    <name type="scientific">Clostridium aminobutyricum</name>
    <dbReference type="NCBI Taxonomy" id="33953"/>
    <lineage>
        <taxon>Bacteria</taxon>
        <taxon>Bacillati</taxon>
        <taxon>Bacillota</taxon>
        <taxon>Clostridia</taxon>
        <taxon>Eubacteriales</taxon>
        <taxon>Clostridiaceae</taxon>
        <taxon>Clostridium</taxon>
    </lineage>
</organism>
<feature type="transmembrane region" description="Helical" evidence="1">
    <location>
        <begin position="160"/>
        <end position="179"/>
    </location>
</feature>
<dbReference type="RefSeq" id="WP_206582181.1">
    <property type="nucleotide sequence ID" value="NZ_JAFJZZ010000002.1"/>
</dbReference>
<feature type="transmembrane region" description="Helical" evidence="1">
    <location>
        <begin position="30"/>
        <end position="48"/>
    </location>
</feature>
<name>A0A939D958_CLOAM</name>
<feature type="transmembrane region" description="Helical" evidence="1">
    <location>
        <begin position="117"/>
        <end position="135"/>
    </location>
</feature>
<evidence type="ECO:0000313" key="2">
    <source>
        <dbReference type="EMBL" id="MBN7773362.1"/>
    </source>
</evidence>
<proteinExistence type="predicted"/>
<keyword evidence="1" id="KW-0472">Membrane</keyword>
<keyword evidence="1" id="KW-0812">Transmembrane</keyword>
<feature type="transmembrane region" description="Helical" evidence="1">
    <location>
        <begin position="7"/>
        <end position="24"/>
    </location>
</feature>
<keyword evidence="3" id="KW-1185">Reference proteome</keyword>
<dbReference type="AlphaFoldDB" id="A0A939D958"/>
<evidence type="ECO:0000256" key="1">
    <source>
        <dbReference type="SAM" id="Phobius"/>
    </source>
</evidence>
<dbReference type="EMBL" id="JAFJZZ010000002">
    <property type="protein sequence ID" value="MBN7773362.1"/>
    <property type="molecule type" value="Genomic_DNA"/>
</dbReference>
<evidence type="ECO:0000313" key="3">
    <source>
        <dbReference type="Proteomes" id="UP000664545"/>
    </source>
</evidence>
<protein>
    <submittedName>
        <fullName evidence="2">Uncharacterized protein</fullName>
    </submittedName>
</protein>
<sequence length="216" mass="25110">MIILIRLLVIISAFLMFLTPILIICTSLKATILIQSFAMLLLLNYLAHGIERKEKRCEKTILNIIFIIFTFIVYKYSNIIGLSYIFGIYGSVLVLIPFYLFSKFNRMVISNNKRSKIFNVIWAGLIIDFVVYPYMKLNFIKVENNGEIPVVSFIDCSNNFIIISILYVLILLIQILIDRKSINIKKYMNDIIFYQYCIGILIILIPTIHLIYLGVL</sequence>
<comment type="caution">
    <text evidence="2">The sequence shown here is derived from an EMBL/GenBank/DDBJ whole genome shotgun (WGS) entry which is preliminary data.</text>
</comment>
<reference evidence="2" key="1">
    <citation type="submission" date="2021-02" db="EMBL/GenBank/DDBJ databases">
        <title>Abyssanaerobacter marinus gen.nov., sp., nov, anaerobic bacterium isolated from the Onnuri vent field of Indian Ocean and suggestion of Mogibacteriaceae fam. nov., and proposal of reclassification of ambiguous this family's genus member.</title>
        <authorList>
            <person name="Kim Y.J."/>
            <person name="Yang J.-A."/>
        </authorList>
    </citation>
    <scope>NUCLEOTIDE SEQUENCE</scope>
    <source>
        <strain evidence="2">DSM 2634</strain>
    </source>
</reference>
<feature type="transmembrane region" description="Helical" evidence="1">
    <location>
        <begin position="82"/>
        <end position="101"/>
    </location>
</feature>
<keyword evidence="1" id="KW-1133">Transmembrane helix</keyword>
<feature type="transmembrane region" description="Helical" evidence="1">
    <location>
        <begin position="191"/>
        <end position="215"/>
    </location>
</feature>
<feature type="transmembrane region" description="Helical" evidence="1">
    <location>
        <begin position="60"/>
        <end position="76"/>
    </location>
</feature>
<accession>A0A939D958</accession>
<gene>
    <name evidence="2" type="ORF">JYB65_08310</name>
</gene>